<keyword evidence="3" id="KW-1133">Transmembrane helix</keyword>
<dbReference type="Gene3D" id="3.80.10.10">
    <property type="entry name" value="Ribonuclease Inhibitor"/>
    <property type="match status" value="2"/>
</dbReference>
<keyword evidence="3" id="KW-0472">Membrane</keyword>
<sequence length="441" mass="49611">MRLDYLTIYPLPTLSLIKHYVCFVILLRKKCFTIASLLLLVPAPSAAFQFLCANMLCTIKKWTPSEEGTFLLANIPNDTLMLKLSHLKANTFNLATLDKIMAIEIERSSVKKVVMPSATATVRLKLTRTYLNDIAFVAGNGQLNFLTITESRLKTIPSTIVHLVALETVTITKSPIETVNLCLFSKLTRLYELNLCSNKILFLHLPAASVGDFASLRLLFLSDNLLTTINLGAFNGMQALQTLDFQNNRIRRVQAALVSNSLQTLELPGNRLETLYCCEWHLPNLTRLALSRNLLSILPTCLSLTMPNVLYLILDRNALIDSDTWYNVFTLKRLQQLDISHNLLAKAVLDNISDSLLFLDLQHNSITVLHVPAVRMGMRIIASYNAIDTFDINSLSPNVTTLEMICNPIDCSFNRARMQIGEEPVCYTDRRNCNTSKKLIK</sequence>
<dbReference type="GO" id="GO:0005615">
    <property type="term" value="C:extracellular space"/>
    <property type="evidence" value="ECO:0007669"/>
    <property type="project" value="TreeGrafter"/>
</dbReference>
<reference evidence="4" key="1">
    <citation type="submission" date="2020-05" db="UniProtKB">
        <authorList>
            <consortium name="EnsemblMetazoa"/>
        </authorList>
    </citation>
    <scope>IDENTIFICATION</scope>
    <source>
        <strain evidence="4">MAF</strain>
    </source>
</reference>
<keyword evidence="5" id="KW-1185">Reference proteome</keyword>
<evidence type="ECO:0000256" key="2">
    <source>
        <dbReference type="ARBA" id="ARBA00022737"/>
    </source>
</evidence>
<proteinExistence type="predicted"/>
<dbReference type="InterPro" id="IPR003591">
    <property type="entry name" value="Leu-rich_rpt_typical-subtyp"/>
</dbReference>
<feature type="transmembrane region" description="Helical" evidence="3">
    <location>
        <begin position="34"/>
        <end position="56"/>
    </location>
</feature>
<evidence type="ECO:0000256" key="3">
    <source>
        <dbReference type="SAM" id="Phobius"/>
    </source>
</evidence>
<dbReference type="VEuPathDB" id="VectorBase:AMEM21_002736"/>
<dbReference type="STRING" id="30066.A0A1I8JVD5"/>
<organism evidence="4 5">
    <name type="scientific">Anopheles merus</name>
    <name type="common">Mosquito</name>
    <dbReference type="NCBI Taxonomy" id="30066"/>
    <lineage>
        <taxon>Eukaryota</taxon>
        <taxon>Metazoa</taxon>
        <taxon>Ecdysozoa</taxon>
        <taxon>Arthropoda</taxon>
        <taxon>Hexapoda</taxon>
        <taxon>Insecta</taxon>
        <taxon>Pterygota</taxon>
        <taxon>Neoptera</taxon>
        <taxon>Endopterygota</taxon>
        <taxon>Diptera</taxon>
        <taxon>Nematocera</taxon>
        <taxon>Culicoidea</taxon>
        <taxon>Culicidae</taxon>
        <taxon>Anophelinae</taxon>
        <taxon>Anopheles</taxon>
    </lineage>
</organism>
<keyword evidence="1" id="KW-0433">Leucine-rich repeat</keyword>
<dbReference type="InterPro" id="IPR001611">
    <property type="entry name" value="Leu-rich_rpt"/>
</dbReference>
<dbReference type="PANTHER" id="PTHR45712:SF22">
    <property type="entry name" value="INSULIN-LIKE GROWTH FACTOR-BINDING PROTEIN COMPLEX ACID LABILE SUBUNIT"/>
    <property type="match status" value="1"/>
</dbReference>
<evidence type="ECO:0000313" key="4">
    <source>
        <dbReference type="EnsemblMetazoa" id="AMEM019106-PA"/>
    </source>
</evidence>
<dbReference type="InterPro" id="IPR032675">
    <property type="entry name" value="LRR_dom_sf"/>
</dbReference>
<accession>A0A1I8JVD5</accession>
<protein>
    <recommendedName>
        <fullName evidence="6">Leucine rich immune protein (Coil-less)</fullName>
    </recommendedName>
</protein>
<evidence type="ECO:0008006" key="6">
    <source>
        <dbReference type="Google" id="ProtNLM"/>
    </source>
</evidence>
<evidence type="ECO:0000313" key="5">
    <source>
        <dbReference type="Proteomes" id="UP000075903"/>
    </source>
</evidence>
<evidence type="ECO:0000256" key="1">
    <source>
        <dbReference type="ARBA" id="ARBA00022614"/>
    </source>
</evidence>
<dbReference type="EnsemblMetazoa" id="AMEM019106-RA">
    <property type="protein sequence ID" value="AMEM019106-PA"/>
    <property type="gene ID" value="AMEM019106"/>
</dbReference>
<dbReference type="SUPFAM" id="SSF52058">
    <property type="entry name" value="L domain-like"/>
    <property type="match status" value="1"/>
</dbReference>
<dbReference type="AlphaFoldDB" id="A0A1I8JVD5"/>
<dbReference type="InterPro" id="IPR050333">
    <property type="entry name" value="SLRP"/>
</dbReference>
<dbReference type="SMART" id="SM00369">
    <property type="entry name" value="LRR_TYP"/>
    <property type="match status" value="5"/>
</dbReference>
<keyword evidence="2" id="KW-0677">Repeat</keyword>
<dbReference type="Pfam" id="PF13855">
    <property type="entry name" value="LRR_8"/>
    <property type="match status" value="1"/>
</dbReference>
<dbReference type="PANTHER" id="PTHR45712">
    <property type="entry name" value="AGAP008170-PA"/>
    <property type="match status" value="1"/>
</dbReference>
<dbReference type="VEuPathDB" id="VectorBase:AMEM019106"/>
<feature type="transmembrane region" description="Helical" evidence="3">
    <location>
        <begin position="6"/>
        <end position="27"/>
    </location>
</feature>
<dbReference type="Proteomes" id="UP000075903">
    <property type="component" value="Unassembled WGS sequence"/>
</dbReference>
<keyword evidence="3" id="KW-0812">Transmembrane</keyword>
<name>A0A1I8JVD5_ANOME</name>